<dbReference type="Pfam" id="PF00069">
    <property type="entry name" value="Pkinase"/>
    <property type="match status" value="1"/>
</dbReference>
<comment type="caution">
    <text evidence="12">The sequence shown here is derived from an EMBL/GenBank/DDBJ whole genome shotgun (WGS) entry which is preliminary data.</text>
</comment>
<dbReference type="EMBL" id="CAJMXA010004242">
    <property type="protein sequence ID" value="CAE6537956.1"/>
    <property type="molecule type" value="Genomic_DNA"/>
</dbReference>
<name>A0A8H3DR96_9AGAM</name>
<evidence type="ECO:0000313" key="12">
    <source>
        <dbReference type="EMBL" id="CAE6537956.1"/>
    </source>
</evidence>
<comment type="catalytic activity">
    <reaction evidence="7">
        <text>L-threonyl-[protein] + ATP = O-phospho-L-threonyl-[protein] + ADP + H(+)</text>
        <dbReference type="Rhea" id="RHEA:46608"/>
        <dbReference type="Rhea" id="RHEA-COMP:11060"/>
        <dbReference type="Rhea" id="RHEA-COMP:11605"/>
        <dbReference type="ChEBI" id="CHEBI:15378"/>
        <dbReference type="ChEBI" id="CHEBI:30013"/>
        <dbReference type="ChEBI" id="CHEBI:30616"/>
        <dbReference type="ChEBI" id="CHEBI:61977"/>
        <dbReference type="ChEBI" id="CHEBI:456216"/>
        <dbReference type="EC" id="2.7.11.1"/>
    </reaction>
</comment>
<evidence type="ECO:0000256" key="4">
    <source>
        <dbReference type="ARBA" id="ARBA00022741"/>
    </source>
</evidence>
<dbReference type="SUPFAM" id="SSF56112">
    <property type="entry name" value="Protein kinase-like (PK-like)"/>
    <property type="match status" value="1"/>
</dbReference>
<dbReference type="InterPro" id="IPR011009">
    <property type="entry name" value="Kinase-like_dom_sf"/>
</dbReference>
<dbReference type="GO" id="GO:0005524">
    <property type="term" value="F:ATP binding"/>
    <property type="evidence" value="ECO:0007669"/>
    <property type="project" value="UniProtKB-UniRule"/>
</dbReference>
<evidence type="ECO:0000256" key="10">
    <source>
        <dbReference type="SAM" id="MobiDB-lite"/>
    </source>
</evidence>
<dbReference type="GO" id="GO:0007165">
    <property type="term" value="P:signal transduction"/>
    <property type="evidence" value="ECO:0007669"/>
    <property type="project" value="TreeGrafter"/>
</dbReference>
<dbReference type="Gene3D" id="1.10.510.10">
    <property type="entry name" value="Transferase(Phosphotransferase) domain 1"/>
    <property type="match status" value="1"/>
</dbReference>
<feature type="domain" description="Protein kinase" evidence="11">
    <location>
        <begin position="42"/>
        <end position="309"/>
    </location>
</feature>
<feature type="region of interest" description="Disordered" evidence="10">
    <location>
        <begin position="416"/>
        <end position="440"/>
    </location>
</feature>
<accession>A0A8H3DR96</accession>
<evidence type="ECO:0000256" key="5">
    <source>
        <dbReference type="ARBA" id="ARBA00022777"/>
    </source>
</evidence>
<evidence type="ECO:0000313" key="13">
    <source>
        <dbReference type="Proteomes" id="UP000663853"/>
    </source>
</evidence>
<dbReference type="PANTHER" id="PTHR43895">
    <property type="entry name" value="CALCIUM/CALMODULIN-DEPENDENT PROTEIN KINASE KINASE-RELATED"/>
    <property type="match status" value="1"/>
</dbReference>
<dbReference type="AlphaFoldDB" id="A0A8H3DR96"/>
<dbReference type="InterPro" id="IPR017441">
    <property type="entry name" value="Protein_kinase_ATP_BS"/>
</dbReference>
<dbReference type="InterPro" id="IPR008271">
    <property type="entry name" value="Ser/Thr_kinase_AS"/>
</dbReference>
<dbReference type="PROSITE" id="PS50011">
    <property type="entry name" value="PROTEIN_KINASE_DOM"/>
    <property type="match status" value="1"/>
</dbReference>
<dbReference type="PANTHER" id="PTHR43895:SF32">
    <property type="entry name" value="SERINE_THREONINE-PROTEIN KINASE CHK1"/>
    <property type="match status" value="1"/>
</dbReference>
<evidence type="ECO:0000259" key="11">
    <source>
        <dbReference type="PROSITE" id="PS50011"/>
    </source>
</evidence>
<evidence type="ECO:0000256" key="7">
    <source>
        <dbReference type="ARBA" id="ARBA00047899"/>
    </source>
</evidence>
<keyword evidence="2" id="KW-0723">Serine/threonine-protein kinase</keyword>
<evidence type="ECO:0000256" key="8">
    <source>
        <dbReference type="ARBA" id="ARBA00048679"/>
    </source>
</evidence>
<dbReference type="PROSITE" id="PS00108">
    <property type="entry name" value="PROTEIN_KINASE_ST"/>
    <property type="match status" value="1"/>
</dbReference>
<gene>
    <name evidence="12" type="ORF">RDB_LOCUS185021</name>
</gene>
<dbReference type="SMART" id="SM00220">
    <property type="entry name" value="S_TKc"/>
    <property type="match status" value="1"/>
</dbReference>
<dbReference type="PROSITE" id="PS00107">
    <property type="entry name" value="PROTEIN_KINASE_ATP"/>
    <property type="match status" value="1"/>
</dbReference>
<evidence type="ECO:0000256" key="2">
    <source>
        <dbReference type="ARBA" id="ARBA00022527"/>
    </source>
</evidence>
<dbReference type="InterPro" id="IPR000719">
    <property type="entry name" value="Prot_kinase_dom"/>
</dbReference>
<dbReference type="EC" id="2.7.11.1" evidence="1"/>
<protein>
    <recommendedName>
        <fullName evidence="1">non-specific serine/threonine protein kinase</fullName>
        <ecNumber evidence="1">2.7.11.1</ecNumber>
    </recommendedName>
</protein>
<dbReference type="Proteomes" id="UP000663853">
    <property type="component" value="Unassembled WGS sequence"/>
</dbReference>
<evidence type="ECO:0000256" key="9">
    <source>
        <dbReference type="PROSITE-ProRule" id="PRU10141"/>
    </source>
</evidence>
<evidence type="ECO:0000256" key="1">
    <source>
        <dbReference type="ARBA" id="ARBA00012513"/>
    </source>
</evidence>
<evidence type="ECO:0000256" key="6">
    <source>
        <dbReference type="ARBA" id="ARBA00022840"/>
    </source>
</evidence>
<keyword evidence="5" id="KW-0418">Kinase</keyword>
<sequence length="502" mass="55656">MPRHTSDPIPRSPDLSHSPDSHGTHFPRWMLNLKGTKVKGGLRLGEVLGTGAFGVVYVGAGSHFADNRPVAVKVLSAAGIGSERRRQIEHEMLCHSRVSKHPNIVTLHRVFVDLMAYYAVMDLHADGDLFKCITEDEFYVGNDAMIKVVFGQLLDAVEFCHENGVYHRDLKPENILCRNRGNTVLLTDFGLATRNTFSQDFRCGSEFYMSPECVGFPKVRAYSTVHNDIWALGVILVNLITSRNPWKCAEPQDGGFASFYEDPAGYITDTLPVSRDALVLLLRIFRIPFESRLSISGIRAAITNIDRLLLTPAEAAFAPHSARQTAAHLFDIIAARRPHVLIEHYEDICAYFPDLAEGLCERLRLDMSEHGLINDVDDIFSENAPEPVRHFHRELPEWSVPIPIEIRPEQLEDVIGYPQSPDMSRDNSAETAGSEGPITPDTHPIHVADDVPEVALDGAQGLEGRMEEMKIAGPADLPSVTALSAFSSRIARVLGSTGSFFR</sequence>
<comment type="catalytic activity">
    <reaction evidence="8">
        <text>L-seryl-[protein] + ATP = O-phospho-L-seryl-[protein] + ADP + H(+)</text>
        <dbReference type="Rhea" id="RHEA:17989"/>
        <dbReference type="Rhea" id="RHEA-COMP:9863"/>
        <dbReference type="Rhea" id="RHEA-COMP:11604"/>
        <dbReference type="ChEBI" id="CHEBI:15378"/>
        <dbReference type="ChEBI" id="CHEBI:29999"/>
        <dbReference type="ChEBI" id="CHEBI:30616"/>
        <dbReference type="ChEBI" id="CHEBI:83421"/>
        <dbReference type="ChEBI" id="CHEBI:456216"/>
        <dbReference type="EC" id="2.7.11.1"/>
    </reaction>
</comment>
<keyword evidence="4 9" id="KW-0547">Nucleotide-binding</keyword>
<organism evidence="12 13">
    <name type="scientific">Rhizoctonia solani</name>
    <dbReference type="NCBI Taxonomy" id="456999"/>
    <lineage>
        <taxon>Eukaryota</taxon>
        <taxon>Fungi</taxon>
        <taxon>Dikarya</taxon>
        <taxon>Basidiomycota</taxon>
        <taxon>Agaricomycotina</taxon>
        <taxon>Agaricomycetes</taxon>
        <taxon>Cantharellales</taxon>
        <taxon>Ceratobasidiaceae</taxon>
        <taxon>Rhizoctonia</taxon>
    </lineage>
</organism>
<feature type="binding site" evidence="9">
    <location>
        <position position="73"/>
    </location>
    <ligand>
        <name>ATP</name>
        <dbReference type="ChEBI" id="CHEBI:30616"/>
    </ligand>
</feature>
<reference evidence="12" key="1">
    <citation type="submission" date="2021-01" db="EMBL/GenBank/DDBJ databases">
        <authorList>
            <person name="Kaushik A."/>
        </authorList>
    </citation>
    <scope>NUCLEOTIDE SEQUENCE</scope>
    <source>
        <strain evidence="12">AG6-10EEA</strain>
    </source>
</reference>
<evidence type="ECO:0000256" key="3">
    <source>
        <dbReference type="ARBA" id="ARBA00022679"/>
    </source>
</evidence>
<proteinExistence type="predicted"/>
<feature type="region of interest" description="Disordered" evidence="10">
    <location>
        <begin position="1"/>
        <end position="22"/>
    </location>
</feature>
<dbReference type="GO" id="GO:0004674">
    <property type="term" value="F:protein serine/threonine kinase activity"/>
    <property type="evidence" value="ECO:0007669"/>
    <property type="project" value="UniProtKB-KW"/>
</dbReference>
<keyword evidence="3" id="KW-0808">Transferase</keyword>
<keyword evidence="6 9" id="KW-0067">ATP-binding</keyword>